<sequence>MPGRWSGSLATAERWYQRAVVTHQDGAFSPFWSAIESAYASLGLYNQSILALSNVAQQRSVVEELISLDALTADVAHFPVELDTVVVEQRQGDIVAKLDALVYEAQRQPTFATIGEQRQTTSAVVAGFRNLEAAVDRMRWSLAASLG</sequence>
<protein>
    <submittedName>
        <fullName evidence="1">Uncharacterized protein</fullName>
    </submittedName>
</protein>
<evidence type="ECO:0000313" key="1">
    <source>
        <dbReference type="EMBL" id="NYE20575.1"/>
    </source>
</evidence>
<proteinExistence type="predicted"/>
<accession>A0A7Y9KK93</accession>
<dbReference type="Proteomes" id="UP000576969">
    <property type="component" value="Unassembled WGS sequence"/>
</dbReference>
<gene>
    <name evidence="1" type="ORF">BJ991_002603</name>
</gene>
<dbReference type="AlphaFoldDB" id="A0A7Y9KK93"/>
<name>A0A7Y9KK93_9MICO</name>
<dbReference type="RefSeq" id="WP_179490633.1">
    <property type="nucleotide sequence ID" value="NZ_JACCBV010000001.1"/>
</dbReference>
<evidence type="ECO:0000313" key="2">
    <source>
        <dbReference type="Proteomes" id="UP000576969"/>
    </source>
</evidence>
<reference evidence="1 2" key="1">
    <citation type="submission" date="2020-07" db="EMBL/GenBank/DDBJ databases">
        <title>Sequencing the genomes of 1000 actinobacteria strains.</title>
        <authorList>
            <person name="Klenk H.-P."/>
        </authorList>
    </citation>
    <scope>NUCLEOTIDE SEQUENCE [LARGE SCALE GENOMIC DNA]</scope>
    <source>
        <strain evidence="1 2">DSM 24662</strain>
    </source>
</reference>
<keyword evidence="2" id="KW-1185">Reference proteome</keyword>
<comment type="caution">
    <text evidence="1">The sequence shown here is derived from an EMBL/GenBank/DDBJ whole genome shotgun (WGS) entry which is preliminary data.</text>
</comment>
<dbReference type="EMBL" id="JACCBV010000001">
    <property type="protein sequence ID" value="NYE20575.1"/>
    <property type="molecule type" value="Genomic_DNA"/>
</dbReference>
<organism evidence="1 2">
    <name type="scientific">Microbacterium immunditiarum</name>
    <dbReference type="NCBI Taxonomy" id="337480"/>
    <lineage>
        <taxon>Bacteria</taxon>
        <taxon>Bacillati</taxon>
        <taxon>Actinomycetota</taxon>
        <taxon>Actinomycetes</taxon>
        <taxon>Micrococcales</taxon>
        <taxon>Microbacteriaceae</taxon>
        <taxon>Microbacterium</taxon>
    </lineage>
</organism>